<dbReference type="EMBL" id="CAKXAJ010025257">
    <property type="protein sequence ID" value="CAH2237317.1"/>
    <property type="molecule type" value="Genomic_DNA"/>
</dbReference>
<protein>
    <submittedName>
        <fullName evidence="1">Jg15778 protein</fullName>
    </submittedName>
</protein>
<evidence type="ECO:0000313" key="2">
    <source>
        <dbReference type="Proteomes" id="UP000838756"/>
    </source>
</evidence>
<sequence length="89" mass="9383">MACLHTYLILNKITSKSKITLTVQPKAELPFARDVPAPACCGGSGGQWGREGKVGQWHAAGHCATSVNTEHAGNIACPNMPARRAGTRL</sequence>
<dbReference type="AlphaFoldDB" id="A0A8S4RHW0"/>
<gene>
    <name evidence="1" type="primary">jg15778</name>
    <name evidence="1" type="ORF">PAEG_LOCUS14612</name>
</gene>
<dbReference type="OrthoDB" id="10630575at2759"/>
<reference evidence="1" key="1">
    <citation type="submission" date="2022-03" db="EMBL/GenBank/DDBJ databases">
        <authorList>
            <person name="Lindestad O."/>
        </authorList>
    </citation>
    <scope>NUCLEOTIDE SEQUENCE</scope>
</reference>
<comment type="caution">
    <text evidence="1">The sequence shown here is derived from an EMBL/GenBank/DDBJ whole genome shotgun (WGS) entry which is preliminary data.</text>
</comment>
<organism evidence="1 2">
    <name type="scientific">Pararge aegeria aegeria</name>
    <dbReference type="NCBI Taxonomy" id="348720"/>
    <lineage>
        <taxon>Eukaryota</taxon>
        <taxon>Metazoa</taxon>
        <taxon>Ecdysozoa</taxon>
        <taxon>Arthropoda</taxon>
        <taxon>Hexapoda</taxon>
        <taxon>Insecta</taxon>
        <taxon>Pterygota</taxon>
        <taxon>Neoptera</taxon>
        <taxon>Endopterygota</taxon>
        <taxon>Lepidoptera</taxon>
        <taxon>Glossata</taxon>
        <taxon>Ditrysia</taxon>
        <taxon>Papilionoidea</taxon>
        <taxon>Nymphalidae</taxon>
        <taxon>Satyrinae</taxon>
        <taxon>Satyrini</taxon>
        <taxon>Parargina</taxon>
        <taxon>Pararge</taxon>
    </lineage>
</organism>
<dbReference type="Proteomes" id="UP000838756">
    <property type="component" value="Unassembled WGS sequence"/>
</dbReference>
<name>A0A8S4RHW0_9NEOP</name>
<accession>A0A8S4RHW0</accession>
<keyword evidence="2" id="KW-1185">Reference proteome</keyword>
<evidence type="ECO:0000313" key="1">
    <source>
        <dbReference type="EMBL" id="CAH2237317.1"/>
    </source>
</evidence>
<proteinExistence type="predicted"/>